<sequence>MTTNGSMCLDEKKKRSRTVVAADRSKSPRLSKAELEIKKEILNEKIAELREDIESLEDLKQVLIIRICQQNDELEEARKILIRVCIYLSSCSCRKSYNTPLVLS</sequence>
<accession>A0A4Y7IIF5</accession>
<gene>
    <name evidence="2" type="ORF">C5167_040420</name>
</gene>
<evidence type="ECO:0000313" key="3">
    <source>
        <dbReference type="Proteomes" id="UP000316621"/>
    </source>
</evidence>
<dbReference type="AlphaFoldDB" id="A0A4Y7IIF5"/>
<keyword evidence="1" id="KW-0175">Coiled coil</keyword>
<organism evidence="2 3">
    <name type="scientific">Papaver somniferum</name>
    <name type="common">Opium poppy</name>
    <dbReference type="NCBI Taxonomy" id="3469"/>
    <lineage>
        <taxon>Eukaryota</taxon>
        <taxon>Viridiplantae</taxon>
        <taxon>Streptophyta</taxon>
        <taxon>Embryophyta</taxon>
        <taxon>Tracheophyta</taxon>
        <taxon>Spermatophyta</taxon>
        <taxon>Magnoliopsida</taxon>
        <taxon>Ranunculales</taxon>
        <taxon>Papaveraceae</taxon>
        <taxon>Papaveroideae</taxon>
        <taxon>Papaver</taxon>
    </lineage>
</organism>
<dbReference type="Proteomes" id="UP000316621">
    <property type="component" value="Chromosome 1"/>
</dbReference>
<reference evidence="2 3" key="1">
    <citation type="journal article" date="2018" name="Science">
        <title>The opium poppy genome and morphinan production.</title>
        <authorList>
            <person name="Guo L."/>
            <person name="Winzer T."/>
            <person name="Yang X."/>
            <person name="Li Y."/>
            <person name="Ning Z."/>
            <person name="He Z."/>
            <person name="Teodor R."/>
            <person name="Lu Y."/>
            <person name="Bowser T.A."/>
            <person name="Graham I.A."/>
            <person name="Ye K."/>
        </authorList>
    </citation>
    <scope>NUCLEOTIDE SEQUENCE [LARGE SCALE GENOMIC DNA]</scope>
    <source>
        <strain evidence="3">cv. HN1</strain>
        <tissue evidence="2">Leaves</tissue>
    </source>
</reference>
<name>A0A4Y7IIF5_PAPSO</name>
<evidence type="ECO:0000256" key="1">
    <source>
        <dbReference type="SAM" id="Coils"/>
    </source>
</evidence>
<proteinExistence type="predicted"/>
<protein>
    <submittedName>
        <fullName evidence="2">Uncharacterized protein</fullName>
    </submittedName>
</protein>
<dbReference type="EMBL" id="CM010715">
    <property type="protein sequence ID" value="RZC47481.1"/>
    <property type="molecule type" value="Genomic_DNA"/>
</dbReference>
<keyword evidence="3" id="KW-1185">Reference proteome</keyword>
<dbReference type="Gramene" id="RZC47481">
    <property type="protein sequence ID" value="RZC47481"/>
    <property type="gene ID" value="C5167_040420"/>
</dbReference>
<evidence type="ECO:0000313" key="2">
    <source>
        <dbReference type="EMBL" id="RZC47481.1"/>
    </source>
</evidence>
<feature type="coiled-coil region" evidence="1">
    <location>
        <begin position="32"/>
        <end position="66"/>
    </location>
</feature>